<accession>A0A7M5VAQ8</accession>
<feature type="signal peptide" evidence="1">
    <location>
        <begin position="1"/>
        <end position="18"/>
    </location>
</feature>
<organism evidence="2 3">
    <name type="scientific">Clytia hemisphaerica</name>
    <dbReference type="NCBI Taxonomy" id="252671"/>
    <lineage>
        <taxon>Eukaryota</taxon>
        <taxon>Metazoa</taxon>
        <taxon>Cnidaria</taxon>
        <taxon>Hydrozoa</taxon>
        <taxon>Hydroidolina</taxon>
        <taxon>Leptothecata</taxon>
        <taxon>Obeliida</taxon>
        <taxon>Clytiidae</taxon>
        <taxon>Clytia</taxon>
    </lineage>
</organism>
<proteinExistence type="predicted"/>
<reference evidence="2" key="1">
    <citation type="submission" date="2021-01" db="UniProtKB">
        <authorList>
            <consortium name="EnsemblMetazoa"/>
        </authorList>
    </citation>
    <scope>IDENTIFICATION</scope>
</reference>
<evidence type="ECO:0000313" key="3">
    <source>
        <dbReference type="Proteomes" id="UP000594262"/>
    </source>
</evidence>
<evidence type="ECO:0000313" key="2">
    <source>
        <dbReference type="EnsemblMetazoa" id="CLYHEMP010578.1"/>
    </source>
</evidence>
<keyword evidence="3" id="KW-1185">Reference proteome</keyword>
<name>A0A7M5VAQ8_9CNID</name>
<dbReference type="Proteomes" id="UP000594262">
    <property type="component" value="Unplaced"/>
</dbReference>
<dbReference type="EnsemblMetazoa" id="CLYHEMT010578.1">
    <property type="protein sequence ID" value="CLYHEMP010578.1"/>
    <property type="gene ID" value="CLYHEMG010578"/>
</dbReference>
<keyword evidence="1" id="KW-0732">Signal</keyword>
<dbReference type="AlphaFoldDB" id="A0A7M5VAQ8"/>
<protein>
    <submittedName>
        <fullName evidence="2">Uncharacterized protein</fullName>
    </submittedName>
</protein>
<feature type="chain" id="PRO_5029848757" evidence="1">
    <location>
        <begin position="19"/>
        <end position="104"/>
    </location>
</feature>
<sequence length="104" mass="11581">MASIKFLVFLTFLVLATSKDYADAAIQSDSLTESECDQVFKLCWTQAKIGTDKVLCQIQDSKCKVKCYYKCGLEHDSCHGSTFLCFAKYHNCTSKCGKINGILS</sequence>
<evidence type="ECO:0000256" key="1">
    <source>
        <dbReference type="SAM" id="SignalP"/>
    </source>
</evidence>